<dbReference type="SUPFAM" id="SSF53383">
    <property type="entry name" value="PLP-dependent transferases"/>
    <property type="match status" value="1"/>
</dbReference>
<dbReference type="EC" id="5.4.3.8" evidence="7"/>
<dbReference type="GO" id="GO:0006782">
    <property type="term" value="P:protoporphyrinogen IX biosynthetic process"/>
    <property type="evidence" value="ECO:0007669"/>
    <property type="project" value="UniProtKB-UniRule"/>
</dbReference>
<evidence type="ECO:0000313" key="9">
    <source>
        <dbReference type="Proteomes" id="UP000249061"/>
    </source>
</evidence>
<dbReference type="Pfam" id="PF00202">
    <property type="entry name" value="Aminotran_3"/>
    <property type="match status" value="1"/>
</dbReference>
<dbReference type="InterPro" id="IPR049704">
    <property type="entry name" value="Aminotrans_3_PPA_site"/>
</dbReference>
<dbReference type="Gene3D" id="3.90.1150.10">
    <property type="entry name" value="Aspartate Aminotransferase, domain 1"/>
    <property type="match status" value="1"/>
</dbReference>
<dbReference type="GO" id="GO:0008483">
    <property type="term" value="F:transaminase activity"/>
    <property type="evidence" value="ECO:0007669"/>
    <property type="project" value="UniProtKB-KW"/>
</dbReference>
<dbReference type="InterPro" id="IPR015422">
    <property type="entry name" value="PyrdxlP-dep_Trfase_small"/>
</dbReference>
<dbReference type="EMBL" id="QFQP01000009">
    <property type="protein sequence ID" value="PZR13578.1"/>
    <property type="molecule type" value="Genomic_DNA"/>
</dbReference>
<dbReference type="InterPro" id="IPR004639">
    <property type="entry name" value="4pyrrol_synth_GluAld_NH2Trfase"/>
</dbReference>
<evidence type="ECO:0000256" key="7">
    <source>
        <dbReference type="HAMAP-Rule" id="MF_00375"/>
    </source>
</evidence>
<dbReference type="PANTHER" id="PTHR43713">
    <property type="entry name" value="GLUTAMATE-1-SEMIALDEHYDE 2,1-AMINOMUTASE"/>
    <property type="match status" value="1"/>
</dbReference>
<reference evidence="8 9" key="1">
    <citation type="submission" date="2017-08" db="EMBL/GenBank/DDBJ databases">
        <title>Infants hospitalized years apart are colonized by the same room-sourced microbial strains.</title>
        <authorList>
            <person name="Brooks B."/>
            <person name="Olm M.R."/>
            <person name="Firek B.A."/>
            <person name="Baker R."/>
            <person name="Thomas B.C."/>
            <person name="Morowitz M.J."/>
            <person name="Banfield J.F."/>
        </authorList>
    </citation>
    <scope>NUCLEOTIDE SEQUENCE [LARGE SCALE GENOMIC DNA]</scope>
    <source>
        <strain evidence="8">S2_003_000_R2_14</strain>
    </source>
</reference>
<comment type="subunit">
    <text evidence="7">Homodimer.</text>
</comment>
<dbReference type="HAMAP" id="MF_00375">
    <property type="entry name" value="HemL_aminotrans_3"/>
    <property type="match status" value="1"/>
</dbReference>
<dbReference type="InterPro" id="IPR015421">
    <property type="entry name" value="PyrdxlP-dep_Trfase_major"/>
</dbReference>
<dbReference type="InterPro" id="IPR015424">
    <property type="entry name" value="PyrdxlP-dep_Trfase"/>
</dbReference>
<comment type="caution">
    <text evidence="8">The sequence shown here is derived from an EMBL/GenBank/DDBJ whole genome shotgun (WGS) entry which is preliminary data.</text>
</comment>
<comment type="cofactor">
    <cofactor evidence="1 7">
        <name>pyridoxal 5'-phosphate</name>
        <dbReference type="ChEBI" id="CHEBI:597326"/>
    </cofactor>
</comment>
<dbReference type="AlphaFoldDB" id="A0A2W5UWL1"/>
<dbReference type="InterPro" id="IPR005814">
    <property type="entry name" value="Aminotrans_3"/>
</dbReference>
<gene>
    <name evidence="7" type="primary">hemL</name>
    <name evidence="8" type="ORF">DI536_12580</name>
</gene>
<dbReference type="GO" id="GO:0005737">
    <property type="term" value="C:cytoplasm"/>
    <property type="evidence" value="ECO:0007669"/>
    <property type="project" value="UniProtKB-SubCell"/>
</dbReference>
<dbReference type="PANTHER" id="PTHR43713:SF3">
    <property type="entry name" value="GLUTAMATE-1-SEMIALDEHYDE 2,1-AMINOMUTASE 1, CHLOROPLASTIC-RELATED"/>
    <property type="match status" value="1"/>
</dbReference>
<evidence type="ECO:0000256" key="1">
    <source>
        <dbReference type="ARBA" id="ARBA00001933"/>
    </source>
</evidence>
<comment type="pathway">
    <text evidence="2">Porphyrin-containing compound metabolism; protoporphyrin-IX biosynthesis; 5-aminolevulinate from L-glutamyl-tRNA(Glu): step 2/2.</text>
</comment>
<protein>
    <recommendedName>
        <fullName evidence="7">Glutamate-1-semialdehyde 2,1-aminomutase</fullName>
        <shortName evidence="7">GSA</shortName>
        <ecNumber evidence="7">5.4.3.8</ecNumber>
    </recommendedName>
    <alternativeName>
        <fullName evidence="7">Glutamate-1-semialdehyde aminotransferase</fullName>
        <shortName evidence="7">GSA-AT</shortName>
    </alternativeName>
</protein>
<dbReference type="UniPathway" id="UPA00251">
    <property type="reaction ID" value="UER00317"/>
</dbReference>
<evidence type="ECO:0000256" key="5">
    <source>
        <dbReference type="ARBA" id="ARBA00023235"/>
    </source>
</evidence>
<keyword evidence="5 7" id="KW-0413">Isomerase</keyword>
<dbReference type="GO" id="GO:0042286">
    <property type="term" value="F:glutamate-1-semialdehyde 2,1-aminomutase activity"/>
    <property type="evidence" value="ECO:0007669"/>
    <property type="project" value="UniProtKB-UniRule"/>
</dbReference>
<dbReference type="Proteomes" id="UP000249061">
    <property type="component" value="Unassembled WGS sequence"/>
</dbReference>
<comment type="similarity">
    <text evidence="3 7">Belongs to the class-III pyridoxal-phosphate-dependent aminotransferase family. HemL subfamily.</text>
</comment>
<evidence type="ECO:0000256" key="4">
    <source>
        <dbReference type="ARBA" id="ARBA00022898"/>
    </source>
</evidence>
<sequence>MTGSPGACERLFARARTLMPGGVSSPVRAFGSVGGTPRYMSRGEGATLFDEDGRSYLDFCMAWGPLILGHAHPKVIEAVTRAARDGLAFGTCHRHEPQLAELILSAFAPADRVRFVVSGTEAVMTAIRLARAKTGRTLLLKFSGCYHGHADSMLVKAGSGVVTLGLAESEGVTVAKDTIVAPLGDLEALEQVFSTHGEAIAGALIEPLPANNGLLVQTTEFLKRLRELTARHGAVLIFDEVINGFRFGFHGYAKLAGVQPDLTTLGKIVGGGLPVGAVVGGAALLDRLAPLGKTYQAGTMAGNPVALAAGIATLSELQTGAPYRHLETLGAAMDAAVSRKVNRAFRMVRVGSLFWPYYELNGATPTQAEQITEPAVKAFKQRYAGWLDAGIYLPPSAYEVGFLSAAHTVEHVERLVAAL</sequence>
<dbReference type="CDD" id="cd00610">
    <property type="entry name" value="OAT_like"/>
    <property type="match status" value="1"/>
</dbReference>
<evidence type="ECO:0000256" key="6">
    <source>
        <dbReference type="ARBA" id="ARBA00023244"/>
    </source>
</evidence>
<evidence type="ECO:0000256" key="3">
    <source>
        <dbReference type="ARBA" id="ARBA00008981"/>
    </source>
</evidence>
<accession>A0A2W5UWL1</accession>
<keyword evidence="8" id="KW-0032">Aminotransferase</keyword>
<dbReference type="NCBIfam" id="NF000818">
    <property type="entry name" value="PRK00062.1"/>
    <property type="match status" value="1"/>
</dbReference>
<keyword evidence="8" id="KW-0808">Transferase</keyword>
<dbReference type="Gene3D" id="3.40.640.10">
    <property type="entry name" value="Type I PLP-dependent aspartate aminotransferase-like (Major domain)"/>
    <property type="match status" value="1"/>
</dbReference>
<dbReference type="PROSITE" id="PS00600">
    <property type="entry name" value="AA_TRANSFER_CLASS_3"/>
    <property type="match status" value="1"/>
</dbReference>
<dbReference type="FunFam" id="3.40.640.10:FF:000021">
    <property type="entry name" value="Glutamate-1-semialdehyde 2,1-aminomutase"/>
    <property type="match status" value="1"/>
</dbReference>
<comment type="subcellular location">
    <subcellularLocation>
        <location evidence="7">Cytoplasm</location>
    </subcellularLocation>
</comment>
<comment type="catalytic activity">
    <reaction evidence="7">
        <text>(S)-4-amino-5-oxopentanoate = 5-aminolevulinate</text>
        <dbReference type="Rhea" id="RHEA:14265"/>
        <dbReference type="ChEBI" id="CHEBI:57501"/>
        <dbReference type="ChEBI" id="CHEBI:356416"/>
        <dbReference type="EC" id="5.4.3.8"/>
    </reaction>
</comment>
<evidence type="ECO:0000313" key="8">
    <source>
        <dbReference type="EMBL" id="PZR13578.1"/>
    </source>
</evidence>
<keyword evidence="4 7" id="KW-0663">Pyridoxal phosphate</keyword>
<organism evidence="8 9">
    <name type="scientific">Archangium gephyra</name>
    <dbReference type="NCBI Taxonomy" id="48"/>
    <lineage>
        <taxon>Bacteria</taxon>
        <taxon>Pseudomonadati</taxon>
        <taxon>Myxococcota</taxon>
        <taxon>Myxococcia</taxon>
        <taxon>Myxococcales</taxon>
        <taxon>Cystobacterineae</taxon>
        <taxon>Archangiaceae</taxon>
        <taxon>Archangium</taxon>
    </lineage>
</organism>
<evidence type="ECO:0000256" key="2">
    <source>
        <dbReference type="ARBA" id="ARBA00004819"/>
    </source>
</evidence>
<keyword evidence="6 7" id="KW-0627">Porphyrin biosynthesis</keyword>
<feature type="modified residue" description="N6-(pyridoxal phosphate)lysine" evidence="7">
    <location>
        <position position="267"/>
    </location>
</feature>
<name>A0A2W5UWL1_9BACT</name>
<proteinExistence type="inferred from homology"/>
<keyword evidence="7" id="KW-0963">Cytoplasm</keyword>
<dbReference type="GO" id="GO:0030170">
    <property type="term" value="F:pyridoxal phosphate binding"/>
    <property type="evidence" value="ECO:0007669"/>
    <property type="project" value="InterPro"/>
</dbReference>